<dbReference type="FunFam" id="3.90.70.10:FF:000010">
    <property type="entry name" value="Calpain 15"/>
    <property type="match status" value="1"/>
</dbReference>
<keyword evidence="7 11" id="KW-0378">Hydrolase</keyword>
<evidence type="ECO:0000256" key="12">
    <source>
        <dbReference type="SAM" id="MobiDB-lite"/>
    </source>
</evidence>
<dbReference type="PANTHER" id="PTHR10183:SF379">
    <property type="entry name" value="CALPAIN-5"/>
    <property type="match status" value="1"/>
</dbReference>
<dbReference type="PROSITE" id="PS00018">
    <property type="entry name" value="EF_HAND_1"/>
    <property type="match status" value="1"/>
</dbReference>
<evidence type="ECO:0000256" key="6">
    <source>
        <dbReference type="ARBA" id="ARBA00022771"/>
    </source>
</evidence>
<dbReference type="GO" id="GO:0005509">
    <property type="term" value="F:calcium ion binding"/>
    <property type="evidence" value="ECO:0007669"/>
    <property type="project" value="InterPro"/>
</dbReference>
<proteinExistence type="inferred from homology"/>
<dbReference type="Proteomes" id="UP000692954">
    <property type="component" value="Unassembled WGS sequence"/>
</dbReference>
<comment type="caution">
    <text evidence="15">The sequence shown here is derived from an EMBL/GenBank/DDBJ whole genome shotgun (WGS) entry which is preliminary data.</text>
</comment>
<accession>A0A8S1Q923</accession>
<evidence type="ECO:0000256" key="2">
    <source>
        <dbReference type="ARBA" id="ARBA00022553"/>
    </source>
</evidence>
<evidence type="ECO:0000256" key="4">
    <source>
        <dbReference type="ARBA" id="ARBA00022723"/>
    </source>
</evidence>
<dbReference type="PANTHER" id="PTHR10183">
    <property type="entry name" value="CALPAIN"/>
    <property type="match status" value="1"/>
</dbReference>
<feature type="active site" evidence="10 11">
    <location>
        <position position="566"/>
    </location>
</feature>
<evidence type="ECO:0000256" key="1">
    <source>
        <dbReference type="ARBA" id="ARBA00007623"/>
    </source>
</evidence>
<keyword evidence="6" id="KW-0863">Zinc-finger</keyword>
<keyword evidence="9" id="KW-0862">Zinc</keyword>
<dbReference type="AlphaFoldDB" id="A0A8S1Q923"/>
<keyword evidence="5" id="KW-0677">Repeat</keyword>
<dbReference type="GO" id="GO:0006508">
    <property type="term" value="P:proteolysis"/>
    <property type="evidence" value="ECO:0007669"/>
    <property type="project" value="UniProtKB-KW"/>
</dbReference>
<evidence type="ECO:0000256" key="7">
    <source>
        <dbReference type="ARBA" id="ARBA00022801"/>
    </source>
</evidence>
<evidence type="ECO:0000256" key="3">
    <source>
        <dbReference type="ARBA" id="ARBA00022670"/>
    </source>
</evidence>
<comment type="similarity">
    <text evidence="1">Belongs to the peptidase C2 family.</text>
</comment>
<dbReference type="InterPro" id="IPR001300">
    <property type="entry name" value="Peptidase_C2_calpain_cat"/>
</dbReference>
<dbReference type="GO" id="GO:0008270">
    <property type="term" value="F:zinc ion binding"/>
    <property type="evidence" value="ECO:0007669"/>
    <property type="project" value="UniProtKB-KW"/>
</dbReference>
<evidence type="ECO:0000256" key="5">
    <source>
        <dbReference type="ARBA" id="ARBA00022737"/>
    </source>
</evidence>
<dbReference type="PROSITE" id="PS50222">
    <property type="entry name" value="EF_HAND_2"/>
    <property type="match status" value="1"/>
</dbReference>
<feature type="active site" evidence="10 11">
    <location>
        <position position="393"/>
    </location>
</feature>
<evidence type="ECO:0000313" key="15">
    <source>
        <dbReference type="EMBL" id="CAD8111547.1"/>
    </source>
</evidence>
<feature type="compositionally biased region" description="Low complexity" evidence="12">
    <location>
        <begin position="237"/>
        <end position="252"/>
    </location>
</feature>
<keyword evidence="3 11" id="KW-0645">Protease</keyword>
<dbReference type="OrthoDB" id="167576at2759"/>
<dbReference type="Pfam" id="PF00648">
    <property type="entry name" value="Peptidase_C2"/>
    <property type="match status" value="1"/>
</dbReference>
<evidence type="ECO:0000259" key="13">
    <source>
        <dbReference type="PROSITE" id="PS50203"/>
    </source>
</evidence>
<dbReference type="GO" id="GO:0004198">
    <property type="term" value="F:calcium-dependent cysteine-type endopeptidase activity"/>
    <property type="evidence" value="ECO:0007669"/>
    <property type="project" value="InterPro"/>
</dbReference>
<name>A0A8S1Q923_9CILI</name>
<dbReference type="InterPro" id="IPR022684">
    <property type="entry name" value="Calpain_cysteine_protease"/>
</dbReference>
<evidence type="ECO:0000256" key="11">
    <source>
        <dbReference type="PROSITE-ProRule" id="PRU00239"/>
    </source>
</evidence>
<organism evidence="15 16">
    <name type="scientific">Paramecium sonneborni</name>
    <dbReference type="NCBI Taxonomy" id="65129"/>
    <lineage>
        <taxon>Eukaryota</taxon>
        <taxon>Sar</taxon>
        <taxon>Alveolata</taxon>
        <taxon>Ciliophora</taxon>
        <taxon>Intramacronucleata</taxon>
        <taxon>Oligohymenophorea</taxon>
        <taxon>Peniculida</taxon>
        <taxon>Parameciidae</taxon>
        <taxon>Paramecium</taxon>
    </lineage>
</organism>
<evidence type="ECO:0008006" key="17">
    <source>
        <dbReference type="Google" id="ProtNLM"/>
    </source>
</evidence>
<sequence>MQNYSDQILLSLLKLGNKMDSIMIIKRYGYGIINQQNFLFMIREINNQIPLKEIENFYQSILKQYEAQAMSAYILNELLRQASQIQAKYQQNFQPRSPNEIFYLISKSLQVKNQDIDRIFIIFDQDKDNLLNEIEFKVFLEYYVPTLTQDEYAKLRNQYSSQMVSLYNLMSWMQESSSIRNSIKVFHKPQKDIQQQQIEKKREIIPNFQERYKETTPVNKPRIPQKPEQIYPRIETPQKQQENPQKQQIQNEYQKKYSQQQQQQQIVPSLEIPQRQINPILESILYEDPAQANLLKSDIQFEKYIVLDQNLPGISDFLKKFNELFRQKQIFTDTEFPANVQSLGSKLTQFQWKRLKDIWPTYEIFVKDITQSRFGLGKWISPKDICQGQLGDCYFLSVLSSMACRWPDFLLGLFLTQQKNQYGIYAVRLCIDGIWKAIFLDDYVPTQGNQPAFSSSPLKEIWVLLMEKAWAKSFGSYSNIISGHSKEVIHSLTGGPTWSLKTNQPDFKEQFIGNVQRKCLMTTGTFSQTNNSEVMGLIADHAYSILKIRVVQHPLKGEVTLIKLRNPWGKKEWQGEWCDDSSSWTKELKKQLRVSEKAEDGIFYMSFQDFVRYFNTIYVGYFQQNYIYKSQTIVSKKNKSIYFVFNIDVPGQYYFTAQQKSQRHFKDKYTNYEYSPIRMMLAQVTKKGYELEYAKQDKDQLVYVGELFDKGQYMLQVKINWLFLEEEKFVISSYGPKEIKLKQIQKDQNFFTGTLLNLAKQNPKKEKSGCPNLEITSELSLEYGAGYEYYLNTGNDIIEVSSSIPKMIGIKLKKPERGNQYKFSLNPNSEKLITFTIQAEGFQFQQSRQYRITRK</sequence>
<keyword evidence="16" id="KW-1185">Reference proteome</keyword>
<keyword evidence="8 11" id="KW-0788">Thiol protease</keyword>
<dbReference type="InterPro" id="IPR002048">
    <property type="entry name" value="EF_hand_dom"/>
</dbReference>
<dbReference type="EMBL" id="CAJJDN010000098">
    <property type="protein sequence ID" value="CAD8111547.1"/>
    <property type="molecule type" value="Genomic_DNA"/>
</dbReference>
<feature type="active site" evidence="10 11">
    <location>
        <position position="541"/>
    </location>
</feature>
<gene>
    <name evidence="15" type="ORF">PSON_ATCC_30995.1.T0980129</name>
</gene>
<evidence type="ECO:0000313" key="16">
    <source>
        <dbReference type="Proteomes" id="UP000692954"/>
    </source>
</evidence>
<evidence type="ECO:0000256" key="9">
    <source>
        <dbReference type="ARBA" id="ARBA00022833"/>
    </source>
</evidence>
<feature type="domain" description="Calpain catalytic" evidence="13">
    <location>
        <begin position="330"/>
        <end position="623"/>
    </location>
</feature>
<feature type="region of interest" description="Disordered" evidence="12">
    <location>
        <begin position="209"/>
        <end position="257"/>
    </location>
</feature>
<evidence type="ECO:0000256" key="8">
    <source>
        <dbReference type="ARBA" id="ARBA00022807"/>
    </source>
</evidence>
<dbReference type="PROSITE" id="PS50203">
    <property type="entry name" value="CALPAIN_CAT"/>
    <property type="match status" value="1"/>
</dbReference>
<evidence type="ECO:0000259" key="14">
    <source>
        <dbReference type="PROSITE" id="PS50222"/>
    </source>
</evidence>
<keyword evidence="2" id="KW-0597">Phosphoprotein</keyword>
<protein>
    <recommendedName>
        <fullName evidence="17">Calpain-like protein</fullName>
    </recommendedName>
</protein>
<dbReference type="SMART" id="SM00230">
    <property type="entry name" value="CysPc"/>
    <property type="match status" value="1"/>
</dbReference>
<dbReference type="CDD" id="cd00044">
    <property type="entry name" value="CysPc"/>
    <property type="match status" value="1"/>
</dbReference>
<reference evidence="15" key="1">
    <citation type="submission" date="2021-01" db="EMBL/GenBank/DDBJ databases">
        <authorList>
            <consortium name="Genoscope - CEA"/>
            <person name="William W."/>
        </authorList>
    </citation>
    <scope>NUCLEOTIDE SEQUENCE</scope>
</reference>
<keyword evidence="4" id="KW-0479">Metal-binding</keyword>
<feature type="domain" description="EF-hand" evidence="14">
    <location>
        <begin position="111"/>
        <end position="146"/>
    </location>
</feature>
<evidence type="ECO:0000256" key="10">
    <source>
        <dbReference type="PIRSR" id="PIRSR622684-1"/>
    </source>
</evidence>
<dbReference type="InterPro" id="IPR018247">
    <property type="entry name" value="EF_Hand_1_Ca_BS"/>
</dbReference>